<feature type="transmembrane region" description="Helical" evidence="1">
    <location>
        <begin position="92"/>
        <end position="125"/>
    </location>
</feature>
<dbReference type="InterPro" id="IPR005530">
    <property type="entry name" value="SPW"/>
</dbReference>
<feature type="domain" description="SPW repeat-containing integral membrane" evidence="2">
    <location>
        <begin position="35"/>
        <end position="127"/>
    </location>
</feature>
<keyword evidence="1" id="KW-1133">Transmembrane helix</keyword>
<keyword evidence="1" id="KW-0472">Membrane</keyword>
<comment type="caution">
    <text evidence="3">The sequence shown here is derived from an EMBL/GenBank/DDBJ whole genome shotgun (WGS) entry which is preliminary data.</text>
</comment>
<gene>
    <name evidence="3" type="ORF">CV019_00380</name>
</gene>
<evidence type="ECO:0000313" key="3">
    <source>
        <dbReference type="EMBL" id="PPJ80348.1"/>
    </source>
</evidence>
<feature type="transmembrane region" description="Helical" evidence="1">
    <location>
        <begin position="66"/>
        <end position="86"/>
    </location>
</feature>
<sequence length="145" mass="14975">FQGDAVEAGAEDASDVMASPSTFWADAKRGLTLPWTLAASIVLGAFLMLTRVILGNEGGMANSDHVAGALVITVAIIATAEVARALRFINVAFGAWLVAAPFLLTGAGPLGAIVSVVVGIALIGLSLPRGKRSPEHYASWDKYVI</sequence>
<proteinExistence type="predicted"/>
<evidence type="ECO:0000259" key="2">
    <source>
        <dbReference type="Pfam" id="PF03779"/>
    </source>
</evidence>
<name>A0A7Z1SFZ2_STAHA</name>
<feature type="non-terminal residue" evidence="3">
    <location>
        <position position="1"/>
    </location>
</feature>
<dbReference type="AlphaFoldDB" id="A0A7Z1SFZ2"/>
<dbReference type="Pfam" id="PF03779">
    <property type="entry name" value="SPW"/>
    <property type="match status" value="1"/>
</dbReference>
<accession>A0A7Z1SFZ2</accession>
<evidence type="ECO:0000313" key="4">
    <source>
        <dbReference type="Proteomes" id="UP000238153"/>
    </source>
</evidence>
<dbReference type="Proteomes" id="UP000238153">
    <property type="component" value="Unassembled WGS sequence"/>
</dbReference>
<dbReference type="EMBL" id="PGWX01000026">
    <property type="protein sequence ID" value="PPJ80348.1"/>
    <property type="molecule type" value="Genomic_DNA"/>
</dbReference>
<evidence type="ECO:0000256" key="1">
    <source>
        <dbReference type="SAM" id="Phobius"/>
    </source>
</evidence>
<keyword evidence="1" id="KW-0812">Transmembrane</keyword>
<organism evidence="3 4">
    <name type="scientific">Staphylococcus haemolyticus</name>
    <dbReference type="NCBI Taxonomy" id="1283"/>
    <lineage>
        <taxon>Bacteria</taxon>
        <taxon>Bacillati</taxon>
        <taxon>Bacillota</taxon>
        <taxon>Bacilli</taxon>
        <taxon>Bacillales</taxon>
        <taxon>Staphylococcaceae</taxon>
        <taxon>Staphylococcus</taxon>
    </lineage>
</organism>
<reference evidence="3 4" key="1">
    <citation type="submission" date="2017-11" db="EMBL/GenBank/DDBJ databases">
        <authorList>
            <person name="Founou R.C."/>
            <person name="Founou L."/>
            <person name="Allam M."/>
            <person name="Ismail A."/>
            <person name="Essack S.Y."/>
        </authorList>
    </citation>
    <scope>NUCLEOTIDE SEQUENCE [LARGE SCALE GENOMIC DNA]</scope>
    <source>
        <strain evidence="3 4">G811N2B1</strain>
    </source>
</reference>
<feature type="transmembrane region" description="Helical" evidence="1">
    <location>
        <begin position="33"/>
        <end position="54"/>
    </location>
</feature>
<protein>
    <submittedName>
        <fullName evidence="3">DNA polymerase III subunit epsilon</fullName>
    </submittedName>
</protein>